<dbReference type="InterPro" id="IPR015424">
    <property type="entry name" value="PyrdxlP-dep_Trfase"/>
</dbReference>
<dbReference type="PANTHER" id="PTHR14237:SF80">
    <property type="entry name" value="MOLYBDENUM COFACTOR SULFURASE"/>
    <property type="match status" value="1"/>
</dbReference>
<gene>
    <name evidence="6" type="ORF">B7463_g11059</name>
</gene>
<keyword evidence="7" id="KW-1185">Reference proteome</keyword>
<dbReference type="Pfam" id="PF03473">
    <property type="entry name" value="MOSC"/>
    <property type="match status" value="1"/>
</dbReference>
<dbReference type="Pfam" id="PF03476">
    <property type="entry name" value="MOSC_N"/>
    <property type="match status" value="1"/>
</dbReference>
<dbReference type="InterPro" id="IPR015421">
    <property type="entry name" value="PyrdxlP-dep_Trfase_major"/>
</dbReference>
<reference evidence="6 7" key="1">
    <citation type="submission" date="2018-05" db="EMBL/GenBank/DDBJ databases">
        <title>Draft genome sequence of Scytalidium lignicola DSM 105466, a ubiquitous saprotrophic fungus.</title>
        <authorList>
            <person name="Buettner E."/>
            <person name="Gebauer A.M."/>
            <person name="Hofrichter M."/>
            <person name="Liers C."/>
            <person name="Kellner H."/>
        </authorList>
    </citation>
    <scope>NUCLEOTIDE SEQUENCE [LARGE SCALE GENOMIC DNA]</scope>
    <source>
        <strain evidence="6 7">DSM 105466</strain>
    </source>
</reference>
<evidence type="ECO:0000313" key="6">
    <source>
        <dbReference type="EMBL" id="RFU25275.1"/>
    </source>
</evidence>
<evidence type="ECO:0000256" key="3">
    <source>
        <dbReference type="ARBA" id="ARBA00023150"/>
    </source>
</evidence>
<protein>
    <recommendedName>
        <fullName evidence="5">MOSC domain-containing protein</fullName>
    </recommendedName>
</protein>
<dbReference type="InterPro" id="IPR005303">
    <property type="entry name" value="MOCOS_middle"/>
</dbReference>
<dbReference type="SUPFAM" id="SSF53383">
    <property type="entry name" value="PLP-dependent transferases"/>
    <property type="match status" value="1"/>
</dbReference>
<dbReference type="OrthoDB" id="10264306at2759"/>
<dbReference type="InterPro" id="IPR028886">
    <property type="entry name" value="MoCo_sulfurase"/>
</dbReference>
<dbReference type="AlphaFoldDB" id="A0A3E2GVR4"/>
<keyword evidence="2" id="KW-0663">Pyridoxal phosphate</keyword>
<feature type="region of interest" description="Disordered" evidence="4">
    <location>
        <begin position="610"/>
        <end position="655"/>
    </location>
</feature>
<dbReference type="Gene3D" id="3.40.640.10">
    <property type="entry name" value="Type I PLP-dependent aspartate aminotransferase-like (Major domain)"/>
    <property type="match status" value="1"/>
</dbReference>
<dbReference type="PROSITE" id="PS51340">
    <property type="entry name" value="MOSC"/>
    <property type="match status" value="1"/>
</dbReference>
<dbReference type="OMA" id="PCTRCQM"/>
<dbReference type="STRING" id="5539.A0A3E2GVR4"/>
<dbReference type="InterPro" id="IPR015422">
    <property type="entry name" value="PyrdxlP-dep_Trfase_small"/>
</dbReference>
<feature type="compositionally biased region" description="Basic residues" evidence="4">
    <location>
        <begin position="614"/>
        <end position="625"/>
    </location>
</feature>
<name>A0A3E2GVR4_SCYLI</name>
<proteinExistence type="inferred from homology"/>
<dbReference type="PANTHER" id="PTHR14237">
    <property type="entry name" value="MOLYBDOPTERIN COFACTOR SULFURASE MOSC"/>
    <property type="match status" value="1"/>
</dbReference>
<evidence type="ECO:0000256" key="2">
    <source>
        <dbReference type="ARBA" id="ARBA00022898"/>
    </source>
</evidence>
<dbReference type="Gene3D" id="3.90.1150.10">
    <property type="entry name" value="Aspartate Aminotransferase, domain 1"/>
    <property type="match status" value="1"/>
</dbReference>
<comment type="caution">
    <text evidence="6">The sequence shown here is derived from an EMBL/GenBank/DDBJ whole genome shotgun (WGS) entry which is preliminary data.</text>
</comment>
<dbReference type="InterPro" id="IPR000192">
    <property type="entry name" value="Aminotrans_V_dom"/>
</dbReference>
<dbReference type="GO" id="GO:0008265">
    <property type="term" value="F:molybdenum cofactor sulfurtransferase activity"/>
    <property type="evidence" value="ECO:0007669"/>
    <property type="project" value="InterPro"/>
</dbReference>
<dbReference type="HAMAP" id="MF_03050">
    <property type="entry name" value="MOCOS"/>
    <property type="match status" value="1"/>
</dbReference>
<dbReference type="SUPFAM" id="SSF141673">
    <property type="entry name" value="MOSC N-terminal domain-like"/>
    <property type="match status" value="1"/>
</dbReference>
<evidence type="ECO:0000259" key="5">
    <source>
        <dbReference type="PROSITE" id="PS51340"/>
    </source>
</evidence>
<accession>A0A3E2GVR4</accession>
<evidence type="ECO:0000313" key="7">
    <source>
        <dbReference type="Proteomes" id="UP000258309"/>
    </source>
</evidence>
<dbReference type="GO" id="GO:0030151">
    <property type="term" value="F:molybdenum ion binding"/>
    <property type="evidence" value="ECO:0007669"/>
    <property type="project" value="InterPro"/>
</dbReference>
<organism evidence="6 7">
    <name type="scientific">Scytalidium lignicola</name>
    <name type="common">Hyphomycete</name>
    <dbReference type="NCBI Taxonomy" id="5539"/>
    <lineage>
        <taxon>Eukaryota</taxon>
        <taxon>Fungi</taxon>
        <taxon>Dikarya</taxon>
        <taxon>Ascomycota</taxon>
        <taxon>Pezizomycotina</taxon>
        <taxon>Leotiomycetes</taxon>
        <taxon>Leotiomycetes incertae sedis</taxon>
        <taxon>Scytalidium</taxon>
    </lineage>
</organism>
<evidence type="ECO:0000256" key="4">
    <source>
        <dbReference type="SAM" id="MobiDB-lite"/>
    </source>
</evidence>
<evidence type="ECO:0000256" key="1">
    <source>
        <dbReference type="ARBA" id="ARBA00022679"/>
    </source>
</evidence>
<feature type="compositionally biased region" description="Polar residues" evidence="4">
    <location>
        <begin position="626"/>
        <end position="635"/>
    </location>
</feature>
<dbReference type="Pfam" id="PF00266">
    <property type="entry name" value="Aminotran_5"/>
    <property type="match status" value="1"/>
</dbReference>
<feature type="non-terminal residue" evidence="6">
    <location>
        <position position="1"/>
    </location>
</feature>
<keyword evidence="3" id="KW-0501">Molybdenum cofactor biosynthesis</keyword>
<dbReference type="InterPro" id="IPR005302">
    <property type="entry name" value="MoCF_Sase_C"/>
</dbReference>
<dbReference type="GO" id="GO:0030170">
    <property type="term" value="F:pyridoxal phosphate binding"/>
    <property type="evidence" value="ECO:0007669"/>
    <property type="project" value="InterPro"/>
</dbReference>
<feature type="non-terminal residue" evidence="6">
    <location>
        <position position="800"/>
    </location>
</feature>
<dbReference type="EMBL" id="NCSJ02000346">
    <property type="protein sequence ID" value="RFU25275.1"/>
    <property type="molecule type" value="Genomic_DNA"/>
</dbReference>
<feature type="domain" description="MOSC" evidence="5">
    <location>
        <begin position="643"/>
        <end position="799"/>
    </location>
</feature>
<keyword evidence="1" id="KW-0808">Transferase</keyword>
<dbReference type="Proteomes" id="UP000258309">
    <property type="component" value="Unassembled WGS sequence"/>
</dbReference>
<dbReference type="GO" id="GO:0006777">
    <property type="term" value="P:Mo-molybdopterin cofactor biosynthetic process"/>
    <property type="evidence" value="ECO:0007669"/>
    <property type="project" value="UniProtKB-KW"/>
</dbReference>
<sequence>MLKDAIYLDHAGSTLYSKSLMERFATEMTSNLFGNPHSASQSSQLSTSRIDDTRLRILEFFKADPNAFDVVFVANATAGIKLVMEAFRAQDRGFVYAYHQDAHTSLVGVRESAEDSRCLDDNDVERWLSGTDTMMKKELDLKLQLFAYPAQSNLTGRRLPLSWIERLRNVASDNQSKTYTLLDASSLVSTSPLDLSDTSTAPDFTVMSFYKIFGFPDLGALIVRKESGTILKGREYFGGGTVDMVLCVKEQWHAPKGESLHECLEDGTLPFHSIIALDYAIDIHKKLYPSMDRVARHTAFLAKKLYDGLSSLRHGNGDPVCEIYSQGFQAQDNCQMQGPIVAFNIRNIHRAWVSNIEFEKLATVRKFHIRTGSHCNPGGAASSLRLEPWEMRQNFSAGFRCSGETDIFSGKITGMIRASIGAMSTLGDVEEFVSFVREFYTEADIPQSGLTELKTPMEEDELVVESLTVYPVKSCGGFEISPGLKWEVRPEGLAWDREWCLIQQGTGQALSQKRYPRMVLIKPTLDFKSGLLRIRYNGTRPIGIPEEISIPLSSDPSVYVSTSNTKTLCSRVCGDSIIARTYSSPEVNNFFSKILDTPCALTRFPAGGSGATTRHTKAHMQKHQQPKNTTRNESTIIPGAFPEPPTPPDSDTETSKRPILLSNESPILALNRSSIDALNAEIKRTGGKCISASVFRGNIVLASNSKEKNIHPYSEDHWTSLRIGHEEYQMLGSCRRCHMICIDQDTAVKDEEPFITLAKTRRFESKIYFGSHMCHRPSTAITKEHQRPTIKVGDKVSIFK</sequence>